<comment type="caution">
    <text evidence="1">The sequence shown here is derived from an EMBL/GenBank/DDBJ whole genome shotgun (WGS) entry which is preliminary data.</text>
</comment>
<protein>
    <submittedName>
        <fullName evidence="1">Uncharacterized protein</fullName>
    </submittedName>
</protein>
<organism evidence="1 2">
    <name type="scientific">Ligilactobacillus ruminis</name>
    <dbReference type="NCBI Taxonomy" id="1623"/>
    <lineage>
        <taxon>Bacteria</taxon>
        <taxon>Bacillati</taxon>
        <taxon>Bacillota</taxon>
        <taxon>Bacilli</taxon>
        <taxon>Lactobacillales</taxon>
        <taxon>Lactobacillaceae</taxon>
        <taxon>Ligilactobacillus</taxon>
    </lineage>
</organism>
<accession>A0ABY1AD84</accession>
<dbReference type="Proteomes" id="UP000182089">
    <property type="component" value="Unassembled WGS sequence"/>
</dbReference>
<gene>
    <name evidence="1" type="ORF">SAMN05216431_11317</name>
</gene>
<name>A0ABY1AD84_9LACO</name>
<sequence length="95" mass="11231">MSFVVIDNIGIWKNKSKRYISEVKFFYQDSFEALVEIVNNSAFYYFTTNLTPQNEILRNPNNDRVRIPISDEEASLPFYANYLLSEKKRLTPLIK</sequence>
<evidence type="ECO:0000313" key="2">
    <source>
        <dbReference type="Proteomes" id="UP000182089"/>
    </source>
</evidence>
<reference evidence="1 2" key="1">
    <citation type="submission" date="2016-10" db="EMBL/GenBank/DDBJ databases">
        <authorList>
            <person name="Varghese N."/>
            <person name="Submissions S."/>
        </authorList>
    </citation>
    <scope>NUCLEOTIDE SEQUENCE [LARGE SCALE GENOMIC DNA]</scope>
    <source>
        <strain evidence="1 2">WC1T17</strain>
    </source>
</reference>
<evidence type="ECO:0000313" key="1">
    <source>
        <dbReference type="EMBL" id="SEM91037.1"/>
    </source>
</evidence>
<proteinExistence type="predicted"/>
<dbReference type="EMBL" id="FOCC01000013">
    <property type="protein sequence ID" value="SEM91037.1"/>
    <property type="molecule type" value="Genomic_DNA"/>
</dbReference>